<dbReference type="AlphaFoldDB" id="A0AAD7N6I2"/>
<gene>
    <name evidence="1" type="ORF">DFH07DRAFT_829727</name>
</gene>
<evidence type="ECO:0000313" key="2">
    <source>
        <dbReference type="Proteomes" id="UP001215280"/>
    </source>
</evidence>
<sequence>MQRAVLKSLEHNKRLVQRQLNSVRHPVSRLPPEISSEIFIQSLPPSPQPGARRAPILFLNICNKWTDIALSTPALWAAIRVVFPRADSFKKILGVWLKCAQNHS</sequence>
<dbReference type="Proteomes" id="UP001215280">
    <property type="component" value="Unassembled WGS sequence"/>
</dbReference>
<evidence type="ECO:0000313" key="1">
    <source>
        <dbReference type="EMBL" id="KAJ7748778.1"/>
    </source>
</evidence>
<keyword evidence="2" id="KW-1185">Reference proteome</keyword>
<comment type="caution">
    <text evidence="1">The sequence shown here is derived from an EMBL/GenBank/DDBJ whole genome shotgun (WGS) entry which is preliminary data.</text>
</comment>
<protein>
    <recommendedName>
        <fullName evidence="3">F-box domain-containing protein</fullName>
    </recommendedName>
</protein>
<reference evidence="1" key="1">
    <citation type="submission" date="2023-03" db="EMBL/GenBank/DDBJ databases">
        <title>Massive genome expansion in bonnet fungi (Mycena s.s.) driven by repeated elements and novel gene families across ecological guilds.</title>
        <authorList>
            <consortium name="Lawrence Berkeley National Laboratory"/>
            <person name="Harder C.B."/>
            <person name="Miyauchi S."/>
            <person name="Viragh M."/>
            <person name="Kuo A."/>
            <person name="Thoen E."/>
            <person name="Andreopoulos B."/>
            <person name="Lu D."/>
            <person name="Skrede I."/>
            <person name="Drula E."/>
            <person name="Henrissat B."/>
            <person name="Morin E."/>
            <person name="Kohler A."/>
            <person name="Barry K."/>
            <person name="LaButti K."/>
            <person name="Morin E."/>
            <person name="Salamov A."/>
            <person name="Lipzen A."/>
            <person name="Mereny Z."/>
            <person name="Hegedus B."/>
            <person name="Baldrian P."/>
            <person name="Stursova M."/>
            <person name="Weitz H."/>
            <person name="Taylor A."/>
            <person name="Grigoriev I.V."/>
            <person name="Nagy L.G."/>
            <person name="Martin F."/>
            <person name="Kauserud H."/>
        </authorList>
    </citation>
    <scope>NUCLEOTIDE SEQUENCE</scope>
    <source>
        <strain evidence="1">CBHHK188m</strain>
    </source>
</reference>
<evidence type="ECO:0008006" key="3">
    <source>
        <dbReference type="Google" id="ProtNLM"/>
    </source>
</evidence>
<organism evidence="1 2">
    <name type="scientific">Mycena maculata</name>
    <dbReference type="NCBI Taxonomy" id="230809"/>
    <lineage>
        <taxon>Eukaryota</taxon>
        <taxon>Fungi</taxon>
        <taxon>Dikarya</taxon>
        <taxon>Basidiomycota</taxon>
        <taxon>Agaricomycotina</taxon>
        <taxon>Agaricomycetes</taxon>
        <taxon>Agaricomycetidae</taxon>
        <taxon>Agaricales</taxon>
        <taxon>Marasmiineae</taxon>
        <taxon>Mycenaceae</taxon>
        <taxon>Mycena</taxon>
    </lineage>
</organism>
<proteinExistence type="predicted"/>
<accession>A0AAD7N6I2</accession>
<dbReference type="EMBL" id="JARJLG010000088">
    <property type="protein sequence ID" value="KAJ7748778.1"/>
    <property type="molecule type" value="Genomic_DNA"/>
</dbReference>
<name>A0AAD7N6I2_9AGAR</name>